<dbReference type="PROSITE" id="PS51733">
    <property type="entry name" value="BPL_LPL_CATALYTIC"/>
    <property type="match status" value="1"/>
</dbReference>
<dbReference type="Pfam" id="PF21948">
    <property type="entry name" value="LplA-B_cat"/>
    <property type="match status" value="1"/>
</dbReference>
<proteinExistence type="predicted"/>
<dbReference type="KEGG" id="taut:V4D30_03660"/>
<dbReference type="GO" id="GO:0016874">
    <property type="term" value="F:ligase activity"/>
    <property type="evidence" value="ECO:0007669"/>
    <property type="project" value="UniProtKB-KW"/>
</dbReference>
<dbReference type="EMBL" id="CP144373">
    <property type="protein sequence ID" value="XCH47380.1"/>
    <property type="molecule type" value="Genomic_DNA"/>
</dbReference>
<evidence type="ECO:0000313" key="2">
    <source>
        <dbReference type="EMBL" id="XCH47380.1"/>
    </source>
</evidence>
<dbReference type="AlphaFoldDB" id="A0AAU8GZF6"/>
<dbReference type="InterPro" id="IPR050664">
    <property type="entry name" value="Octanoyltrans_LipM/LipL"/>
</dbReference>
<dbReference type="RefSeq" id="WP_353684902.1">
    <property type="nucleotide sequence ID" value="NZ_CP144373.1"/>
</dbReference>
<reference evidence="2" key="1">
    <citation type="submission" date="2024-01" db="EMBL/GenBank/DDBJ databases">
        <title>The first autotrophic representatives of the genus Thermodesulfovibrio.</title>
        <authorList>
            <person name="Maltseva A.I."/>
            <person name="Elcheninov A.G."/>
            <person name="Kublanov I.V."/>
            <person name="Lebedinsky A.V."/>
            <person name="Frolov E.N."/>
        </authorList>
    </citation>
    <scope>NUCLEOTIDE SEQUENCE</scope>
    <source>
        <strain evidence="2">3907-1M</strain>
    </source>
</reference>
<dbReference type="CDD" id="cd16443">
    <property type="entry name" value="LplA"/>
    <property type="match status" value="1"/>
</dbReference>
<keyword evidence="2" id="KW-0436">Ligase</keyword>
<sequence>MKKRDNLRSFRMLIRFIEYEEHDPYFNMAVDEAISFFVRTGKVLPTFRLYGWNKKAVTIGEFQKIEEINRDFCIANQIPVVRRPTGGKGILHNDDVTYSFSCKKEGRFKGNLFQAYEILSHVFLKAFNLTGIFAEVKKEKRVINKSSLCFARSSFGEICFKNVKIIGSAQKRWIDGFLQQGTIPVTVDRELLKKVFLCNPEEAEHIFGIRELIEEFDRIIFQENLKKALQEEGFALVVEPLEKKELFLAQSLYDKQVLYNKIEMQQKQSC</sequence>
<dbReference type="InterPro" id="IPR045864">
    <property type="entry name" value="aa-tRNA-synth_II/BPL/LPL"/>
</dbReference>
<accession>A0AAU8GZF6</accession>
<dbReference type="PANTHER" id="PTHR43679">
    <property type="entry name" value="OCTANOYLTRANSFERASE LIPM-RELATED"/>
    <property type="match status" value="1"/>
</dbReference>
<name>A0AAU8GZF6_9BACT</name>
<dbReference type="InterPro" id="IPR004143">
    <property type="entry name" value="BPL_LPL_catalytic"/>
</dbReference>
<feature type="domain" description="BPL/LPL catalytic" evidence="1">
    <location>
        <begin position="41"/>
        <end position="237"/>
    </location>
</feature>
<gene>
    <name evidence="2" type="ORF">V4D30_03660</name>
</gene>
<dbReference type="PANTHER" id="PTHR43679:SF2">
    <property type="entry name" value="OCTANOYL-[GCVH]:PROTEIN N-OCTANOYLTRANSFERASE"/>
    <property type="match status" value="1"/>
</dbReference>
<dbReference type="Gene3D" id="3.30.930.10">
    <property type="entry name" value="Bira Bifunctional Protein, Domain 2"/>
    <property type="match status" value="1"/>
</dbReference>
<protein>
    <submittedName>
        <fullName evidence="2">Lipoate--protein ligase family protein</fullName>
    </submittedName>
</protein>
<evidence type="ECO:0000259" key="1">
    <source>
        <dbReference type="PROSITE" id="PS51733"/>
    </source>
</evidence>
<organism evidence="2">
    <name type="scientific">Thermodesulfovibrio autotrophicus</name>
    <dbReference type="NCBI Taxonomy" id="3118333"/>
    <lineage>
        <taxon>Bacteria</taxon>
        <taxon>Pseudomonadati</taxon>
        <taxon>Nitrospirota</taxon>
        <taxon>Thermodesulfovibrionia</taxon>
        <taxon>Thermodesulfovibrionales</taxon>
        <taxon>Thermodesulfovibrionaceae</taxon>
        <taxon>Thermodesulfovibrio</taxon>
    </lineage>
</organism>
<dbReference type="SUPFAM" id="SSF55681">
    <property type="entry name" value="Class II aaRS and biotin synthetases"/>
    <property type="match status" value="1"/>
</dbReference>